<evidence type="ECO:0000313" key="4">
    <source>
        <dbReference type="Ensembl" id="ENSGAGP00000036181.1"/>
    </source>
</evidence>
<dbReference type="Pfam" id="PF00011">
    <property type="entry name" value="HSP20"/>
    <property type="match status" value="1"/>
</dbReference>
<dbReference type="STRING" id="38772.ENSGAGP00000036181"/>
<dbReference type="PANTHER" id="PTHR45640">
    <property type="entry name" value="HEAT SHOCK PROTEIN HSP-12.2-RELATED"/>
    <property type="match status" value="1"/>
</dbReference>
<dbReference type="Gene3D" id="2.60.40.790">
    <property type="match status" value="1"/>
</dbReference>
<keyword evidence="5" id="KW-1185">Reference proteome</keyword>
<dbReference type="InterPro" id="IPR002068">
    <property type="entry name" value="A-crystallin/Hsp20_dom"/>
</dbReference>
<reference evidence="4" key="2">
    <citation type="submission" date="2025-08" db="UniProtKB">
        <authorList>
            <consortium name="Ensembl"/>
        </authorList>
    </citation>
    <scope>IDENTIFICATION</scope>
</reference>
<dbReference type="GO" id="GO:0005737">
    <property type="term" value="C:cytoplasm"/>
    <property type="evidence" value="ECO:0007669"/>
    <property type="project" value="TreeGrafter"/>
</dbReference>
<dbReference type="GO" id="GO:0009408">
    <property type="term" value="P:response to heat"/>
    <property type="evidence" value="ECO:0007669"/>
    <property type="project" value="TreeGrafter"/>
</dbReference>
<feature type="region of interest" description="Disordered" evidence="2">
    <location>
        <begin position="129"/>
        <end position="176"/>
    </location>
</feature>
<sequence>MQCQARLLAARSCWLGSAARLGNAGPGSSRPAASLLGACGPGAAGVAGDAEAEPGSWGPREEKSQLSVDVSGFSPEGLMVRMEGRSVTVTGKHEYRELRTQAELPEDMDLQAVTCCLSRDRQLCIQAPHPAPPPVKGRTLPISIQQAQEAGTGKEPRSSKGLGREPAGGSEGTRAS</sequence>
<name>A0A452J6Q1_9SAUR</name>
<reference evidence="4" key="3">
    <citation type="submission" date="2025-09" db="UniProtKB">
        <authorList>
            <consortium name="Ensembl"/>
        </authorList>
    </citation>
    <scope>IDENTIFICATION</scope>
</reference>
<dbReference type="Ensembl" id="ENSGAGT00000040960.1">
    <property type="protein sequence ID" value="ENSGAGP00000036181.1"/>
    <property type="gene ID" value="ENSGAGG00000025633.1"/>
</dbReference>
<dbReference type="InterPro" id="IPR008978">
    <property type="entry name" value="HSP20-like_chaperone"/>
</dbReference>
<protein>
    <recommendedName>
        <fullName evidence="3">SHSP domain-containing protein</fullName>
    </recommendedName>
</protein>
<evidence type="ECO:0000256" key="2">
    <source>
        <dbReference type="SAM" id="MobiDB-lite"/>
    </source>
</evidence>
<proteinExistence type="predicted"/>
<reference evidence="5" key="1">
    <citation type="journal article" date="2017" name="PLoS ONE">
        <title>The Agassiz's desert tortoise genome provides a resource for the conservation of a threatened species.</title>
        <authorList>
            <person name="Tollis M."/>
            <person name="DeNardo D.F."/>
            <person name="Cornelius J.A."/>
            <person name="Dolby G.A."/>
            <person name="Edwards T."/>
            <person name="Henen B.T."/>
            <person name="Karl A.E."/>
            <person name="Murphy R.W."/>
            <person name="Kusumi K."/>
        </authorList>
    </citation>
    <scope>NUCLEOTIDE SEQUENCE [LARGE SCALE GENOMIC DNA]</scope>
</reference>
<evidence type="ECO:0000313" key="5">
    <source>
        <dbReference type="Proteomes" id="UP000291020"/>
    </source>
</evidence>
<evidence type="ECO:0000256" key="1">
    <source>
        <dbReference type="ARBA" id="ARBA00023016"/>
    </source>
</evidence>
<dbReference type="GO" id="GO:0042026">
    <property type="term" value="P:protein refolding"/>
    <property type="evidence" value="ECO:0007669"/>
    <property type="project" value="TreeGrafter"/>
</dbReference>
<dbReference type="AlphaFoldDB" id="A0A452J6Q1"/>
<feature type="region of interest" description="Disordered" evidence="2">
    <location>
        <begin position="45"/>
        <end position="67"/>
    </location>
</feature>
<feature type="compositionally biased region" description="Low complexity" evidence="2">
    <location>
        <begin position="46"/>
        <end position="55"/>
    </location>
</feature>
<dbReference type="InterPro" id="IPR001436">
    <property type="entry name" value="Alpha-crystallin/sHSP_animal"/>
</dbReference>
<dbReference type="SUPFAM" id="SSF49764">
    <property type="entry name" value="HSP20-like chaperones"/>
    <property type="match status" value="1"/>
</dbReference>
<keyword evidence="1" id="KW-0346">Stress response</keyword>
<dbReference type="GO" id="GO:0051082">
    <property type="term" value="F:unfolded protein binding"/>
    <property type="evidence" value="ECO:0007669"/>
    <property type="project" value="TreeGrafter"/>
</dbReference>
<dbReference type="PANTHER" id="PTHR45640:SF2">
    <property type="entry name" value="HEAT SHOCK PROTEIN BETA-11-RELATED"/>
    <property type="match status" value="1"/>
</dbReference>
<feature type="domain" description="SHSP" evidence="3">
    <location>
        <begin position="61"/>
        <end position="142"/>
    </location>
</feature>
<organism evidence="4 5">
    <name type="scientific">Gopherus agassizii</name>
    <name type="common">Agassiz's desert tortoise</name>
    <dbReference type="NCBI Taxonomy" id="38772"/>
    <lineage>
        <taxon>Eukaryota</taxon>
        <taxon>Metazoa</taxon>
        <taxon>Chordata</taxon>
        <taxon>Craniata</taxon>
        <taxon>Vertebrata</taxon>
        <taxon>Euteleostomi</taxon>
        <taxon>Archelosauria</taxon>
        <taxon>Testudinata</taxon>
        <taxon>Testudines</taxon>
        <taxon>Cryptodira</taxon>
        <taxon>Durocryptodira</taxon>
        <taxon>Testudinoidea</taxon>
        <taxon>Testudinidae</taxon>
        <taxon>Gopherus</taxon>
    </lineage>
</organism>
<dbReference type="GO" id="GO:0005634">
    <property type="term" value="C:nucleus"/>
    <property type="evidence" value="ECO:0007669"/>
    <property type="project" value="TreeGrafter"/>
</dbReference>
<accession>A0A452J6Q1</accession>
<evidence type="ECO:0000259" key="3">
    <source>
        <dbReference type="Pfam" id="PF00011"/>
    </source>
</evidence>
<dbReference type="Proteomes" id="UP000291020">
    <property type="component" value="Unassembled WGS sequence"/>
</dbReference>